<dbReference type="SUPFAM" id="SSF56235">
    <property type="entry name" value="N-terminal nucleophile aminohydrolases (Ntn hydrolases)"/>
    <property type="match status" value="1"/>
</dbReference>
<evidence type="ECO:0000256" key="1">
    <source>
        <dbReference type="ARBA" id="ARBA00006625"/>
    </source>
</evidence>
<keyword evidence="5" id="KW-1185">Reference proteome</keyword>
<keyword evidence="2 4" id="KW-0378">Hydrolase</keyword>
<dbReference type="RefSeq" id="WP_281751464.1">
    <property type="nucleotide sequence ID" value="NZ_BRVP01000002.1"/>
</dbReference>
<gene>
    <name evidence="4" type="primary">bshA</name>
    <name evidence="4" type="ORF">NBRC110019_02220</name>
</gene>
<evidence type="ECO:0000313" key="5">
    <source>
        <dbReference type="Proteomes" id="UP001143545"/>
    </source>
</evidence>
<evidence type="ECO:0000259" key="3">
    <source>
        <dbReference type="Pfam" id="PF02275"/>
    </source>
</evidence>
<sequence>MCTSITINSKDGNTIVGRSMENAVFMDSNVFFRPEGYPYVQDKIILCKKFELLGADVADLKVMNDAKLLTWKGLYSFIGMNALGTGLATNGMNSEGLVTGDMTLTCSMYESGKGAPANSVLWYPYVTNWILSTCANCEDVKNNLPNLVVTNPLGDLMPEKYKGFLLHFPVNDAQGNAIVVEYTDGQLHIYDNTEIGVLTNDPIFPWQTQNLINYANITPVNQSEHTGTRFSVSSPSQGTGFIGLPASSTPVDRFVRAAMMVNYAFPQQTGKEAVNLAIHVLNTVDIPFGISRTKTDAQPVSGESDFTEWITVSDTQNLKYYVRMYDSPSVFLIDFKQLLETYKDDLSQLLEITIDIPVKDLAIDLTEEYTSAAAM</sequence>
<proteinExistence type="inferred from homology"/>
<comment type="caution">
    <text evidence="4">The sequence shown here is derived from an EMBL/GenBank/DDBJ whole genome shotgun (WGS) entry which is preliminary data.</text>
</comment>
<feature type="domain" description="Choloylglycine hydrolase/NAAA C-terminal" evidence="3">
    <location>
        <begin position="2"/>
        <end position="337"/>
    </location>
</feature>
<dbReference type="Gene3D" id="3.60.60.10">
    <property type="entry name" value="Penicillin V Acylase, Chain A"/>
    <property type="match status" value="1"/>
</dbReference>
<dbReference type="InterPro" id="IPR029132">
    <property type="entry name" value="CBAH/NAAA_C"/>
</dbReference>
<accession>A0A9W6B2J9</accession>
<dbReference type="Proteomes" id="UP001143545">
    <property type="component" value="Unassembled WGS sequence"/>
</dbReference>
<dbReference type="PANTHER" id="PTHR35527:SF2">
    <property type="entry name" value="HYDROLASE"/>
    <property type="match status" value="1"/>
</dbReference>
<dbReference type="InterPro" id="IPR052193">
    <property type="entry name" value="Peptidase_C59"/>
</dbReference>
<organism evidence="4 5">
    <name type="scientific">Neptunitalea chrysea</name>
    <dbReference type="NCBI Taxonomy" id="1647581"/>
    <lineage>
        <taxon>Bacteria</taxon>
        <taxon>Pseudomonadati</taxon>
        <taxon>Bacteroidota</taxon>
        <taxon>Flavobacteriia</taxon>
        <taxon>Flavobacteriales</taxon>
        <taxon>Flavobacteriaceae</taxon>
        <taxon>Neptunitalea</taxon>
    </lineage>
</organism>
<protein>
    <submittedName>
        <fullName evidence="4">Choloylglycine hydrolase</fullName>
    </submittedName>
</protein>
<reference evidence="4" key="1">
    <citation type="submission" date="2022-07" db="EMBL/GenBank/DDBJ databases">
        <title>Taxonomy of Novel Oxalotrophic and Methylotrophic Bacteria.</title>
        <authorList>
            <person name="Sahin N."/>
            <person name="Tani A."/>
        </authorList>
    </citation>
    <scope>NUCLEOTIDE SEQUENCE</scope>
    <source>
        <strain evidence="4">AM327</strain>
    </source>
</reference>
<dbReference type="GO" id="GO:0016787">
    <property type="term" value="F:hydrolase activity"/>
    <property type="evidence" value="ECO:0007669"/>
    <property type="project" value="UniProtKB-KW"/>
</dbReference>
<dbReference type="PANTHER" id="PTHR35527">
    <property type="entry name" value="CHOLOYLGLYCINE HYDROLASE"/>
    <property type="match status" value="1"/>
</dbReference>
<dbReference type="EMBL" id="BRVP01000002">
    <property type="protein sequence ID" value="GLB51183.1"/>
    <property type="molecule type" value="Genomic_DNA"/>
</dbReference>
<evidence type="ECO:0000313" key="4">
    <source>
        <dbReference type="EMBL" id="GLB51183.1"/>
    </source>
</evidence>
<evidence type="ECO:0000256" key="2">
    <source>
        <dbReference type="ARBA" id="ARBA00022801"/>
    </source>
</evidence>
<name>A0A9W6B2J9_9FLAO</name>
<dbReference type="AlphaFoldDB" id="A0A9W6B2J9"/>
<dbReference type="Pfam" id="PF02275">
    <property type="entry name" value="CBAH"/>
    <property type="match status" value="1"/>
</dbReference>
<comment type="similarity">
    <text evidence="1">Belongs to the peptidase C59 family.</text>
</comment>
<dbReference type="InterPro" id="IPR029055">
    <property type="entry name" value="Ntn_hydrolases_N"/>
</dbReference>